<gene>
    <name evidence="3" type="ORF">BRENAR_LOCUS906</name>
</gene>
<feature type="domain" description="UBA" evidence="2">
    <location>
        <begin position="2"/>
        <end position="41"/>
    </location>
</feature>
<proteinExistence type="predicted"/>
<feature type="compositionally biased region" description="Basic and acidic residues" evidence="1">
    <location>
        <begin position="608"/>
        <end position="618"/>
    </location>
</feature>
<feature type="region of interest" description="Disordered" evidence="1">
    <location>
        <begin position="600"/>
        <end position="638"/>
    </location>
</feature>
<feature type="compositionally biased region" description="Acidic residues" evidence="1">
    <location>
        <begin position="628"/>
        <end position="638"/>
    </location>
</feature>
<dbReference type="PANTHER" id="PTHR39597">
    <property type="entry name" value="UBA DOMAIN-CONTAINING PROTEIN RUP1"/>
    <property type="match status" value="1"/>
</dbReference>
<dbReference type="InterPro" id="IPR009060">
    <property type="entry name" value="UBA-like_sf"/>
</dbReference>
<dbReference type="STRING" id="13370.A0A448YGY2"/>
<accession>A0A448YGY2</accession>
<dbReference type="GO" id="GO:0016579">
    <property type="term" value="P:protein deubiquitination"/>
    <property type="evidence" value="ECO:0007669"/>
    <property type="project" value="TreeGrafter"/>
</dbReference>
<feature type="region of interest" description="Disordered" evidence="1">
    <location>
        <begin position="62"/>
        <end position="98"/>
    </location>
</feature>
<dbReference type="AlphaFoldDB" id="A0A448YGY2"/>
<dbReference type="InterPro" id="IPR055335">
    <property type="entry name" value="Ucp6/RUP1"/>
</dbReference>
<dbReference type="Gene3D" id="1.10.8.10">
    <property type="entry name" value="DNA helicase RuvA subunit, C-terminal domain"/>
    <property type="match status" value="1"/>
</dbReference>
<name>A0A448YGY2_BRENA</name>
<dbReference type="PANTHER" id="PTHR39597:SF1">
    <property type="entry name" value="UBA DOMAIN-CONTAINING PROTEIN RUP1"/>
    <property type="match status" value="1"/>
</dbReference>
<dbReference type="InParanoid" id="A0A448YGY2"/>
<sequence>MSLDENISRLVDMGFDPQVAREALTATNNQLEAAINVIYPSEETEPPPSYNQELIPLANPEQEAADTSLGEFTNKPNIPPSKPQRPDLPQPTAPIHLDDDLRSKISQYGYDVDHDEHTDSRILIGSNSSASSHSSLDLQQAPYNIYDDIPRTVRVSSIPPLLFPDKPDLLEGYMAPLLMILSRIPKFRELILKHQFFNYGYAPNWWRSEQCLPNALVTQEIQRLVAFLSDDSKRSFATIGNLTNATSKISTDDYDTISEFILFVFKAVVDLFGKADSSLRKPLSDLFDTYIDSPMLSTENSYKSFTIEPSFFNTDIYRIMHSLMWDRDFSSIGLNKFTKVSDLLTFVFDNSGERVESDGFMLASEFYPQIYTEKYDHLIQEKVDLLESLKEESAKVTSEMLRLRSYKGKKVTGLLDSAVGYLKEQEDSEESSLSITSAITELSSLQSHIIETGKKDALRLEEISKERNSIDIFDVDYILGEEKSKLEPWILVGIIVSECQFSFLSKAGKWGCFFCEVEGTKNFEYDEITFEEIQEQIRKYSKEGFESGLTLLYVRKSVYLDDSKVEMNEKLREFIDKDNEQLEKELTKYTLSNPINSSAMEISGGDLDEVHQADKDNIPSDIVLTPDSSDEEMEGEDR</sequence>
<evidence type="ECO:0000313" key="4">
    <source>
        <dbReference type="Proteomes" id="UP000290900"/>
    </source>
</evidence>
<dbReference type="OrthoDB" id="4489171at2759"/>
<dbReference type="InterPro" id="IPR015940">
    <property type="entry name" value="UBA"/>
</dbReference>
<dbReference type="FunCoup" id="A0A448YGY2">
    <property type="interactions" value="142"/>
</dbReference>
<evidence type="ECO:0000259" key="2">
    <source>
        <dbReference type="PROSITE" id="PS50030"/>
    </source>
</evidence>
<dbReference type="Pfam" id="PF00627">
    <property type="entry name" value="UBA"/>
    <property type="match status" value="1"/>
</dbReference>
<dbReference type="InterPro" id="IPR033864">
    <property type="entry name" value="UBA2_scUBP14-like"/>
</dbReference>
<protein>
    <submittedName>
        <fullName evidence="3">DEKNAAC100985</fullName>
    </submittedName>
</protein>
<dbReference type="GO" id="GO:0005634">
    <property type="term" value="C:nucleus"/>
    <property type="evidence" value="ECO:0007669"/>
    <property type="project" value="TreeGrafter"/>
</dbReference>
<dbReference type="SUPFAM" id="SSF46934">
    <property type="entry name" value="UBA-like"/>
    <property type="match status" value="1"/>
</dbReference>
<dbReference type="CDD" id="cd14298">
    <property type="entry name" value="UBA2_scUBP14_like"/>
    <property type="match status" value="1"/>
</dbReference>
<dbReference type="SMART" id="SM00165">
    <property type="entry name" value="UBA"/>
    <property type="match status" value="1"/>
</dbReference>
<dbReference type="EMBL" id="CAACVR010000002">
    <property type="protein sequence ID" value="VEU20171.1"/>
    <property type="molecule type" value="Genomic_DNA"/>
</dbReference>
<dbReference type="GO" id="GO:0005829">
    <property type="term" value="C:cytosol"/>
    <property type="evidence" value="ECO:0007669"/>
    <property type="project" value="TreeGrafter"/>
</dbReference>
<keyword evidence="4" id="KW-1185">Reference proteome</keyword>
<dbReference type="PROSITE" id="PS50030">
    <property type="entry name" value="UBA"/>
    <property type="match status" value="1"/>
</dbReference>
<dbReference type="Proteomes" id="UP000290900">
    <property type="component" value="Unassembled WGS sequence"/>
</dbReference>
<organism evidence="3 4">
    <name type="scientific">Brettanomyces naardenensis</name>
    <name type="common">Yeast</name>
    <dbReference type="NCBI Taxonomy" id="13370"/>
    <lineage>
        <taxon>Eukaryota</taxon>
        <taxon>Fungi</taxon>
        <taxon>Dikarya</taxon>
        <taxon>Ascomycota</taxon>
        <taxon>Saccharomycotina</taxon>
        <taxon>Pichiomycetes</taxon>
        <taxon>Pichiales</taxon>
        <taxon>Pichiaceae</taxon>
        <taxon>Brettanomyces</taxon>
    </lineage>
</organism>
<evidence type="ECO:0000256" key="1">
    <source>
        <dbReference type="SAM" id="MobiDB-lite"/>
    </source>
</evidence>
<feature type="compositionally biased region" description="Pro residues" evidence="1">
    <location>
        <begin position="77"/>
        <end position="92"/>
    </location>
</feature>
<reference evidence="3 4" key="1">
    <citation type="submission" date="2018-12" db="EMBL/GenBank/DDBJ databases">
        <authorList>
            <person name="Tiukova I."/>
            <person name="Dainat J."/>
        </authorList>
    </citation>
    <scope>NUCLEOTIDE SEQUENCE [LARGE SCALE GENOMIC DNA]</scope>
</reference>
<evidence type="ECO:0000313" key="3">
    <source>
        <dbReference type="EMBL" id="VEU20171.1"/>
    </source>
</evidence>